<protein>
    <submittedName>
        <fullName evidence="2">Uncharacterized protein</fullName>
    </submittedName>
</protein>
<dbReference type="EMBL" id="JASNQZ010000006">
    <property type="protein sequence ID" value="KAL0957008.1"/>
    <property type="molecule type" value="Genomic_DNA"/>
</dbReference>
<name>A0ABR3JNY2_9AGAR</name>
<feature type="compositionally biased region" description="Low complexity" evidence="1">
    <location>
        <begin position="359"/>
        <end position="381"/>
    </location>
</feature>
<sequence>MAVSPTRSERLLRNTLNNDSPDFLLPSRLPQNNATIVHPVSPLSPKQRALRSNLERALSSPQRPNPPLARRASHGSRRDVRTSPQITLLVRELEAEVEADGRWDAGVSDSGNEARDECGHGVRIAGVKRASASIASSPTDAACMRQQQRRHQQQQQQQLSSSQRQSASTQSQAPQMLTSQQQYLSTPLLPHTSGAPKSAAAAAPPPRSPTSSSSLHLQGRAPAYAPLSPRAGPSSSQVQAYTQPHPESQSQPQSPQHATAQNTRQTPTRHRSAPDACAYAGLGHGQAHTRRASASNSNTPARTASSSDVRARSKSTSTGARVRADGRADVGPQRANSSLAVTSVPPVAGAMFCTAGTSPTMTTPSSTSSVSSSASSRPVTPEDALHPDAQARHARSHSHSLSPSPMSTHARPHHAPSTSPFPSPTKPFNARRASAQCREMQGYVSFGDVEGLGGPPGEGEGDEGERGEGKDGERGRKGVLGWLGL</sequence>
<evidence type="ECO:0000313" key="3">
    <source>
        <dbReference type="Proteomes" id="UP001556367"/>
    </source>
</evidence>
<feature type="region of interest" description="Disordered" evidence="1">
    <location>
        <begin position="130"/>
        <end position="337"/>
    </location>
</feature>
<evidence type="ECO:0000313" key="2">
    <source>
        <dbReference type="EMBL" id="KAL0957008.1"/>
    </source>
</evidence>
<feature type="compositionally biased region" description="Low complexity" evidence="1">
    <location>
        <begin position="153"/>
        <end position="172"/>
    </location>
</feature>
<comment type="caution">
    <text evidence="2">The sequence shown here is derived from an EMBL/GenBank/DDBJ whole genome shotgun (WGS) entry which is preliminary data.</text>
</comment>
<reference evidence="3" key="1">
    <citation type="submission" date="2024-06" db="EMBL/GenBank/DDBJ databases">
        <title>Multi-omics analyses provide insights into the biosynthesis of the anticancer antibiotic pleurotin in Hohenbuehelia grisea.</title>
        <authorList>
            <person name="Weaver J.A."/>
            <person name="Alberti F."/>
        </authorList>
    </citation>
    <scope>NUCLEOTIDE SEQUENCE [LARGE SCALE GENOMIC DNA]</scope>
    <source>
        <strain evidence="3">T-177</strain>
    </source>
</reference>
<keyword evidence="3" id="KW-1185">Reference proteome</keyword>
<feature type="compositionally biased region" description="Basic and acidic residues" evidence="1">
    <location>
        <begin position="464"/>
        <end position="476"/>
    </location>
</feature>
<organism evidence="2 3">
    <name type="scientific">Hohenbuehelia grisea</name>
    <dbReference type="NCBI Taxonomy" id="104357"/>
    <lineage>
        <taxon>Eukaryota</taxon>
        <taxon>Fungi</taxon>
        <taxon>Dikarya</taxon>
        <taxon>Basidiomycota</taxon>
        <taxon>Agaricomycotina</taxon>
        <taxon>Agaricomycetes</taxon>
        <taxon>Agaricomycetidae</taxon>
        <taxon>Agaricales</taxon>
        <taxon>Pleurotineae</taxon>
        <taxon>Pleurotaceae</taxon>
        <taxon>Hohenbuehelia</taxon>
    </lineage>
</organism>
<evidence type="ECO:0000256" key="1">
    <source>
        <dbReference type="SAM" id="MobiDB-lite"/>
    </source>
</evidence>
<gene>
    <name evidence="2" type="ORF">HGRIS_003109</name>
</gene>
<dbReference type="Proteomes" id="UP001556367">
    <property type="component" value="Unassembled WGS sequence"/>
</dbReference>
<accession>A0ABR3JNY2</accession>
<feature type="compositionally biased region" description="Polar residues" evidence="1">
    <location>
        <begin position="292"/>
        <end position="319"/>
    </location>
</feature>
<feature type="compositionally biased region" description="Low complexity" evidence="1">
    <location>
        <begin position="242"/>
        <end position="261"/>
    </location>
</feature>
<feature type="compositionally biased region" description="Polar residues" evidence="1">
    <location>
        <begin position="173"/>
        <end position="185"/>
    </location>
</feature>
<feature type="region of interest" description="Disordered" evidence="1">
    <location>
        <begin position="359"/>
        <end position="485"/>
    </location>
</feature>
<proteinExistence type="predicted"/>
<feature type="region of interest" description="Disordered" evidence="1">
    <location>
        <begin position="52"/>
        <end position="84"/>
    </location>
</feature>